<organism evidence="1 2">
    <name type="scientific">Lichenicola cladoniae</name>
    <dbReference type="NCBI Taxonomy" id="1484109"/>
    <lineage>
        <taxon>Bacteria</taxon>
        <taxon>Pseudomonadati</taxon>
        <taxon>Pseudomonadota</taxon>
        <taxon>Alphaproteobacteria</taxon>
        <taxon>Acetobacterales</taxon>
        <taxon>Acetobacteraceae</taxon>
        <taxon>Lichenicola</taxon>
    </lineage>
</organism>
<proteinExistence type="predicted"/>
<accession>A0A6M8HMV1</accession>
<dbReference type="AlphaFoldDB" id="A0A6M8HMV1"/>
<keyword evidence="2" id="KW-1185">Reference proteome</keyword>
<dbReference type="RefSeq" id="WP_171834660.1">
    <property type="nucleotide sequence ID" value="NZ_CP053708.1"/>
</dbReference>
<name>A0A6M8HMV1_9PROT</name>
<gene>
    <name evidence="1" type="ORF">HN018_06090</name>
</gene>
<dbReference type="EMBL" id="CP053708">
    <property type="protein sequence ID" value="QKE89672.1"/>
    <property type="molecule type" value="Genomic_DNA"/>
</dbReference>
<dbReference type="Proteomes" id="UP000500767">
    <property type="component" value="Chromosome"/>
</dbReference>
<dbReference type="KEGG" id="lck:HN018_06090"/>
<protein>
    <submittedName>
        <fullName evidence="1">Uncharacterized protein</fullName>
    </submittedName>
</protein>
<reference evidence="1 2" key="1">
    <citation type="journal article" date="2014" name="World J. Microbiol. Biotechnol.">
        <title>Biodiversity and physiological characteristics of Antarctic and Arctic lichens-associated bacteria.</title>
        <authorList>
            <person name="Lee Y.M."/>
            <person name="Kim E.H."/>
            <person name="Lee H.K."/>
            <person name="Hong S.G."/>
        </authorList>
    </citation>
    <scope>NUCLEOTIDE SEQUENCE [LARGE SCALE GENOMIC DNA]</scope>
    <source>
        <strain evidence="1 2">PAMC 26569</strain>
    </source>
</reference>
<evidence type="ECO:0000313" key="1">
    <source>
        <dbReference type="EMBL" id="QKE89672.1"/>
    </source>
</evidence>
<evidence type="ECO:0000313" key="2">
    <source>
        <dbReference type="Proteomes" id="UP000500767"/>
    </source>
</evidence>
<sequence>MQDMVGNEAVSFGSFRVDDLGRISLGDGTQGGFDFQWRGRPIALTVHGLDTSGEGPFSGRNRAAASPCRIRMSAQVGRVPSTAVAAARRPDAFRLTTALSGLQPHGWLVRLLPDHMLQFQSEEQAPLPALIGELLVSATRFTLALAPYLDLLEEHGVGMNA</sequence>